<accession>A0A955KVG6</accession>
<dbReference type="Pfam" id="PF04865">
    <property type="entry name" value="Baseplate_J"/>
    <property type="match status" value="1"/>
</dbReference>
<dbReference type="EMBL" id="JAGQLM010000084">
    <property type="protein sequence ID" value="MCA9375093.1"/>
    <property type="molecule type" value="Genomic_DNA"/>
</dbReference>
<dbReference type="AlphaFoldDB" id="A0A955KVG6"/>
<evidence type="ECO:0000313" key="4">
    <source>
        <dbReference type="EMBL" id="MCA9375093.1"/>
    </source>
</evidence>
<protein>
    <submittedName>
        <fullName evidence="4">Baseplate J/gp47 family protein</fullName>
    </submittedName>
</protein>
<name>A0A955KVG6_9BACT</name>
<reference evidence="4" key="1">
    <citation type="submission" date="2020-04" db="EMBL/GenBank/DDBJ databases">
        <authorList>
            <person name="Zhang T."/>
        </authorList>
    </citation>
    <scope>NUCLEOTIDE SEQUENCE</scope>
    <source>
        <strain evidence="4">HKST-UBA16</strain>
    </source>
</reference>
<feature type="domain" description="Baseplate protein J-like barrel" evidence="3">
    <location>
        <begin position="387"/>
        <end position="462"/>
    </location>
</feature>
<feature type="compositionally biased region" description="Polar residues" evidence="1">
    <location>
        <begin position="242"/>
        <end position="254"/>
    </location>
</feature>
<dbReference type="InterPro" id="IPR006949">
    <property type="entry name" value="Barrel_Baseplate_J-like"/>
</dbReference>
<feature type="compositionally biased region" description="Polar residues" evidence="1">
    <location>
        <begin position="216"/>
        <end position="227"/>
    </location>
</feature>
<comment type="caution">
    <text evidence="4">The sequence shown here is derived from an EMBL/GenBank/DDBJ whole genome shotgun (WGS) entry which is preliminary data.</text>
</comment>
<feature type="region of interest" description="Disordered" evidence="1">
    <location>
        <begin position="121"/>
        <end position="156"/>
    </location>
</feature>
<evidence type="ECO:0000256" key="2">
    <source>
        <dbReference type="SAM" id="Phobius"/>
    </source>
</evidence>
<sequence>MPDGKNNSYKKIVVQQNQELIDIVREIKNSKENRLIVVFAEESDLLISPVNFKVLQETADEENKALVFQIIQNPAGIRNAEKASVTILESLGNITEQMWQDIESSLDARRRDRERVLKGVNQKAGSVIIPQTPATESPSEEGNQPNDKNENKEPDKPISAFQKKIEDVLAKSKSELQHIKSKTIEQDGMLIALDHDIEEDSEVPPNQTEDKGMMAKTSTHDSSSNESLVGKNFKPEAPREVFTSNPHTTEQNAMKTKHFSPIPTDRKSPDKPKIKMSLNIFKKMNGKKVLLLFVLPLLVITAASLWAVYTYAPLVKVNIFIESRPVAAKEVFTGDPSTTEFNLEGSKLRVKKETISDETSDSAAATGVGSRGTKAGGIVTVKCFLDGATQIAAGTAIASEDNLSYTIVSDVSLECPTTTEATVEAADVGEEYNLASGTAFSVAGYTIDEINAVNDSASFSGGSKETFTVITQSDINNLAEKIKEAAAKDAENKLKELSNDEWEIIESTIKAGDNPTISSDFPSGAEVDIVNVTAKTSSTALYYNKKDLLDNADELLLKAAQDENLFESSKDLDLKLDKDIVTSVKVKSVKGSTVKVTITASGAVKPTVDKELIAKDLSGKNWDDGIKYLGDLSFVAQNTEVEFLPDYFPKSLRYFPNRQGRILITVKEVEPQVVEPTN</sequence>
<feature type="compositionally biased region" description="Basic and acidic residues" evidence="1">
    <location>
        <begin position="147"/>
        <end position="156"/>
    </location>
</feature>
<feature type="transmembrane region" description="Helical" evidence="2">
    <location>
        <begin position="289"/>
        <end position="309"/>
    </location>
</feature>
<proteinExistence type="predicted"/>
<keyword evidence="2" id="KW-0472">Membrane</keyword>
<evidence type="ECO:0000259" key="3">
    <source>
        <dbReference type="Pfam" id="PF04865"/>
    </source>
</evidence>
<feature type="compositionally biased region" description="Polar residues" evidence="1">
    <location>
        <begin position="132"/>
        <end position="146"/>
    </location>
</feature>
<feature type="region of interest" description="Disordered" evidence="1">
    <location>
        <begin position="198"/>
        <end position="271"/>
    </location>
</feature>
<evidence type="ECO:0000313" key="5">
    <source>
        <dbReference type="Proteomes" id="UP000748332"/>
    </source>
</evidence>
<dbReference type="Proteomes" id="UP000748332">
    <property type="component" value="Unassembled WGS sequence"/>
</dbReference>
<keyword evidence="2" id="KW-0812">Transmembrane</keyword>
<evidence type="ECO:0000256" key="1">
    <source>
        <dbReference type="SAM" id="MobiDB-lite"/>
    </source>
</evidence>
<gene>
    <name evidence="4" type="ORF">KC622_02045</name>
</gene>
<reference evidence="4" key="2">
    <citation type="journal article" date="2021" name="Microbiome">
        <title>Successional dynamics and alternative stable states in a saline activated sludge microbial community over 9 years.</title>
        <authorList>
            <person name="Wang Y."/>
            <person name="Ye J."/>
            <person name="Ju F."/>
            <person name="Liu L."/>
            <person name="Boyd J.A."/>
            <person name="Deng Y."/>
            <person name="Parks D.H."/>
            <person name="Jiang X."/>
            <person name="Yin X."/>
            <person name="Woodcroft B.J."/>
            <person name="Tyson G.W."/>
            <person name="Hugenholtz P."/>
            <person name="Polz M.F."/>
            <person name="Zhang T."/>
        </authorList>
    </citation>
    <scope>NUCLEOTIDE SEQUENCE</scope>
    <source>
        <strain evidence="4">HKST-UBA16</strain>
    </source>
</reference>
<organism evidence="4 5">
    <name type="scientific">Candidatus Dojkabacteria bacterium</name>
    <dbReference type="NCBI Taxonomy" id="2099670"/>
    <lineage>
        <taxon>Bacteria</taxon>
        <taxon>Candidatus Dojkabacteria</taxon>
    </lineage>
</organism>
<keyword evidence="2" id="KW-1133">Transmembrane helix</keyword>